<proteinExistence type="predicted"/>
<keyword evidence="4 6" id="KW-0472">Membrane</keyword>
<evidence type="ECO:0000256" key="4">
    <source>
        <dbReference type="ARBA" id="ARBA00023136"/>
    </source>
</evidence>
<dbReference type="PANTHER" id="PTHR21421:SF29">
    <property type="entry name" value="GUSTATORY RECEPTOR 5A FOR TREHALOSE-RELATED"/>
    <property type="match status" value="1"/>
</dbReference>
<keyword evidence="2 6" id="KW-0812">Transmembrane</keyword>
<dbReference type="AlphaFoldDB" id="A0ABD3WHP3"/>
<accession>A0ABD3WHP3</accession>
<comment type="caution">
    <text evidence="7">The sequence shown here is derived from an EMBL/GenBank/DDBJ whole genome shotgun (WGS) entry which is preliminary data.</text>
</comment>
<organism evidence="7 8">
    <name type="scientific">Sinanodonta woodiana</name>
    <name type="common">Chinese pond mussel</name>
    <name type="synonym">Anodonta woodiana</name>
    <dbReference type="NCBI Taxonomy" id="1069815"/>
    <lineage>
        <taxon>Eukaryota</taxon>
        <taxon>Metazoa</taxon>
        <taxon>Spiralia</taxon>
        <taxon>Lophotrochozoa</taxon>
        <taxon>Mollusca</taxon>
        <taxon>Bivalvia</taxon>
        <taxon>Autobranchia</taxon>
        <taxon>Heteroconchia</taxon>
        <taxon>Palaeoheterodonta</taxon>
        <taxon>Unionida</taxon>
        <taxon>Unionoidea</taxon>
        <taxon>Unionidae</taxon>
        <taxon>Unioninae</taxon>
        <taxon>Sinanodonta</taxon>
    </lineage>
</organism>
<dbReference type="GO" id="GO:0038023">
    <property type="term" value="F:signaling receptor activity"/>
    <property type="evidence" value="ECO:0007669"/>
    <property type="project" value="UniProtKB-ARBA"/>
</dbReference>
<comment type="subcellular location">
    <subcellularLocation>
        <location evidence="1">Membrane</location>
        <topology evidence="1">Multi-pass membrane protein</topology>
    </subcellularLocation>
</comment>
<feature type="transmembrane region" description="Helical" evidence="6">
    <location>
        <begin position="63"/>
        <end position="85"/>
    </location>
</feature>
<dbReference type="Pfam" id="PF08395">
    <property type="entry name" value="7tm_7"/>
    <property type="match status" value="1"/>
</dbReference>
<keyword evidence="8" id="KW-1185">Reference proteome</keyword>
<evidence type="ECO:0000256" key="2">
    <source>
        <dbReference type="ARBA" id="ARBA00022692"/>
    </source>
</evidence>
<evidence type="ECO:0000313" key="8">
    <source>
        <dbReference type="Proteomes" id="UP001634394"/>
    </source>
</evidence>
<evidence type="ECO:0000313" key="7">
    <source>
        <dbReference type="EMBL" id="KAL3873474.1"/>
    </source>
</evidence>
<dbReference type="EMBL" id="JBJQND010000006">
    <property type="protein sequence ID" value="KAL3873474.1"/>
    <property type="molecule type" value="Genomic_DNA"/>
</dbReference>
<evidence type="ECO:0000256" key="1">
    <source>
        <dbReference type="ARBA" id="ARBA00004141"/>
    </source>
</evidence>
<keyword evidence="5" id="KW-0675">Receptor</keyword>
<gene>
    <name evidence="7" type="ORF">ACJMK2_036587</name>
</gene>
<evidence type="ECO:0000256" key="6">
    <source>
        <dbReference type="SAM" id="Phobius"/>
    </source>
</evidence>
<feature type="transmembrane region" description="Helical" evidence="6">
    <location>
        <begin position="213"/>
        <end position="233"/>
    </location>
</feature>
<reference evidence="7 8" key="1">
    <citation type="submission" date="2024-11" db="EMBL/GenBank/DDBJ databases">
        <title>Chromosome-level genome assembly of the freshwater bivalve Anodonta woodiana.</title>
        <authorList>
            <person name="Chen X."/>
        </authorList>
    </citation>
    <scope>NUCLEOTIDE SEQUENCE [LARGE SCALE GENOMIC DNA]</scope>
    <source>
        <strain evidence="7">MN2024</strain>
        <tissue evidence="7">Gills</tissue>
    </source>
</reference>
<keyword evidence="3 6" id="KW-1133">Transmembrane helix</keyword>
<evidence type="ECO:0000256" key="3">
    <source>
        <dbReference type="ARBA" id="ARBA00022989"/>
    </source>
</evidence>
<protein>
    <recommendedName>
        <fullName evidence="9">Gustatory receptor</fullName>
    </recommendedName>
</protein>
<evidence type="ECO:0008006" key="9">
    <source>
        <dbReference type="Google" id="ProtNLM"/>
    </source>
</evidence>
<feature type="transmembrane region" description="Helical" evidence="6">
    <location>
        <begin position="148"/>
        <end position="170"/>
    </location>
</feature>
<feature type="transmembrane region" description="Helical" evidence="6">
    <location>
        <begin position="391"/>
        <end position="408"/>
    </location>
</feature>
<feature type="transmembrane region" description="Helical" evidence="6">
    <location>
        <begin position="314"/>
        <end position="334"/>
    </location>
</feature>
<evidence type="ECO:0000256" key="5">
    <source>
        <dbReference type="ARBA" id="ARBA00023170"/>
    </source>
</evidence>
<dbReference type="InterPro" id="IPR013604">
    <property type="entry name" value="7TM_chemorcpt"/>
</dbReference>
<sequence>MLRKIDVQPYDTGNTRYDINTSSSKENSSTRPHISFAAITFLMKFSGLYVNEKLFGCPNYMHAFYCITLSLLNWLDFSRMLYVAASETTVSATLVTKFTFIWYHFWVYYLFTLEHFLIRKHYRKFFLSFEMYFEAYERSFKRQSVTRVINALVCTSVLLSLSYGAVHMVLCTVDQLNESSPVLKMIRPTGLNIENYSTAYILLSSLNGFSRCVNFLSIAVNWMFFCVCIYCFCKEYQFISERLEDLVEKNIDPKVIEEALEMLRKRHEEMTKVVNQSNAILKHFTFVTYAAGMPMTCFVLYGMIMGTLDLSDTIFMLMCLVNINVQMILVTFLASHLNAKIHQPLDCIFQLNLEIMTDKTIQLLNVFAARLNGPPIGIEVSDLFVIDKSTILMIGGTLISYAVVVIGFKPNG</sequence>
<dbReference type="Proteomes" id="UP001634394">
    <property type="component" value="Unassembled WGS sequence"/>
</dbReference>
<dbReference type="GO" id="GO:0016020">
    <property type="term" value="C:membrane"/>
    <property type="evidence" value="ECO:0007669"/>
    <property type="project" value="UniProtKB-SubCell"/>
</dbReference>
<feature type="transmembrane region" description="Helical" evidence="6">
    <location>
        <begin position="100"/>
        <end position="118"/>
    </location>
</feature>
<dbReference type="PANTHER" id="PTHR21421">
    <property type="entry name" value="GUSTATORY RECEPTOR"/>
    <property type="match status" value="1"/>
</dbReference>
<dbReference type="GO" id="GO:0051606">
    <property type="term" value="P:detection of stimulus"/>
    <property type="evidence" value="ECO:0007669"/>
    <property type="project" value="UniProtKB-ARBA"/>
</dbReference>
<name>A0ABD3WHP3_SINWO</name>
<feature type="transmembrane region" description="Helical" evidence="6">
    <location>
        <begin position="286"/>
        <end position="308"/>
    </location>
</feature>